<protein>
    <submittedName>
        <fullName evidence="2">Cytosolic phospholipase A2</fullName>
    </submittedName>
</protein>
<sequence>MTSERKPKLSLLMRPPDRRRSTSCMWDSHLSHHPLSLPLSTPQGFPPSFATSGGFLREIRCGPSAAAGARVPHQHTRQTSGPRQCSSHLSRSSSLSPAIIPRCILSVRSFSLSPSPSHHFVSRSRLNPLSLPRFFPFLSLTPRLVFSLSLSALVTPLISPHMRSCSHPAPPLVNRVFARSRFPLLRLRIACLLVLLCPLLPSRQLGVSVARYGTGRRPAGGRSLSRLFSPLGSPLAIRPPLPMSSSLPSSFLPLRLGPNLLSPLPPSSLSSYPLSCPLPSSPPIPAPFPRVRGAPFHLFLSSSEPAFLSSNYIPPRLEMYRQAVNSGSGLFQVLVVDHHLPTTRRRILVILHTNETCRYPPPPRYRARRPHANPAPASRPPLPRPALSRSPPAQRNS</sequence>
<comment type="caution">
    <text evidence="2">The sequence shown here is derived from an EMBL/GenBank/DDBJ whole genome shotgun (WGS) entry which is preliminary data.</text>
</comment>
<evidence type="ECO:0000256" key="1">
    <source>
        <dbReference type="SAM" id="MobiDB-lite"/>
    </source>
</evidence>
<evidence type="ECO:0000313" key="2">
    <source>
        <dbReference type="EMBL" id="ROT82168.1"/>
    </source>
</evidence>
<reference evidence="2 3" key="2">
    <citation type="submission" date="2019-01" db="EMBL/GenBank/DDBJ databases">
        <title>The decoding of complex shrimp genome reveals the adaptation for benthos swimmer, frequently molting mechanism and breeding impact on genome.</title>
        <authorList>
            <person name="Sun Y."/>
            <person name="Gao Y."/>
            <person name="Yu Y."/>
        </authorList>
    </citation>
    <scope>NUCLEOTIDE SEQUENCE [LARGE SCALE GENOMIC DNA]</scope>
    <source>
        <tissue evidence="2">Muscle</tissue>
    </source>
</reference>
<evidence type="ECO:0000313" key="3">
    <source>
        <dbReference type="Proteomes" id="UP000283509"/>
    </source>
</evidence>
<feature type="region of interest" description="Disordered" evidence="1">
    <location>
        <begin position="359"/>
        <end position="397"/>
    </location>
</feature>
<accession>A0A3R7SYS7</accession>
<reference evidence="2 3" key="1">
    <citation type="submission" date="2018-04" db="EMBL/GenBank/DDBJ databases">
        <authorList>
            <person name="Zhang X."/>
            <person name="Yuan J."/>
            <person name="Li F."/>
            <person name="Xiang J."/>
        </authorList>
    </citation>
    <scope>NUCLEOTIDE SEQUENCE [LARGE SCALE GENOMIC DNA]</scope>
    <source>
        <tissue evidence="2">Muscle</tissue>
    </source>
</reference>
<proteinExistence type="predicted"/>
<gene>
    <name evidence="2" type="ORF">C7M84_024664</name>
</gene>
<feature type="region of interest" description="Disordered" evidence="1">
    <location>
        <begin position="1"/>
        <end position="23"/>
    </location>
</feature>
<dbReference type="EMBL" id="QCYY01000871">
    <property type="protein sequence ID" value="ROT82168.1"/>
    <property type="molecule type" value="Genomic_DNA"/>
</dbReference>
<keyword evidence="3" id="KW-1185">Reference proteome</keyword>
<name>A0A3R7SYS7_PENVA</name>
<feature type="compositionally biased region" description="Low complexity" evidence="1">
    <location>
        <begin position="385"/>
        <end position="397"/>
    </location>
</feature>
<feature type="region of interest" description="Disordered" evidence="1">
    <location>
        <begin position="66"/>
        <end position="91"/>
    </location>
</feature>
<dbReference type="Proteomes" id="UP000283509">
    <property type="component" value="Unassembled WGS sequence"/>
</dbReference>
<organism evidence="2 3">
    <name type="scientific">Penaeus vannamei</name>
    <name type="common">Whiteleg shrimp</name>
    <name type="synonym">Litopenaeus vannamei</name>
    <dbReference type="NCBI Taxonomy" id="6689"/>
    <lineage>
        <taxon>Eukaryota</taxon>
        <taxon>Metazoa</taxon>
        <taxon>Ecdysozoa</taxon>
        <taxon>Arthropoda</taxon>
        <taxon>Crustacea</taxon>
        <taxon>Multicrustacea</taxon>
        <taxon>Malacostraca</taxon>
        <taxon>Eumalacostraca</taxon>
        <taxon>Eucarida</taxon>
        <taxon>Decapoda</taxon>
        <taxon>Dendrobranchiata</taxon>
        <taxon>Penaeoidea</taxon>
        <taxon>Penaeidae</taxon>
        <taxon>Penaeus</taxon>
    </lineage>
</organism>
<dbReference type="AlphaFoldDB" id="A0A3R7SYS7"/>